<dbReference type="PROSITE" id="PS50893">
    <property type="entry name" value="ABC_TRANSPORTER_2"/>
    <property type="match status" value="1"/>
</dbReference>
<dbReference type="CDD" id="cd03230">
    <property type="entry name" value="ABC_DR_subfamily_A"/>
    <property type="match status" value="1"/>
</dbReference>
<dbReference type="RefSeq" id="WP_127352524.1">
    <property type="nucleotide sequence ID" value="NZ_CP034791.1"/>
</dbReference>
<proteinExistence type="inferred from homology"/>
<keyword evidence="3" id="KW-0547">Nucleotide-binding</keyword>
<dbReference type="SMART" id="SM00382">
    <property type="entry name" value="AAA"/>
    <property type="match status" value="1"/>
</dbReference>
<accession>A0A3T0D875</accession>
<organism evidence="6 7">
    <name type="scientific">Caldicellulosiruptor changbaiensis</name>
    <dbReference type="NCBI Taxonomy" id="1222016"/>
    <lineage>
        <taxon>Bacteria</taxon>
        <taxon>Bacillati</taxon>
        <taxon>Bacillota</taxon>
        <taxon>Bacillota incertae sedis</taxon>
        <taxon>Caldicellulosiruptorales</taxon>
        <taxon>Caldicellulosiruptoraceae</taxon>
        <taxon>Caldicellulosiruptor</taxon>
    </lineage>
</organism>
<dbReference type="PANTHER" id="PTHR43335:SF3">
    <property type="entry name" value="ABC TRANSPORTER"/>
    <property type="match status" value="1"/>
</dbReference>
<dbReference type="KEGG" id="ccha:ELD05_11415"/>
<keyword evidence="2" id="KW-0813">Transport</keyword>
<evidence type="ECO:0000256" key="4">
    <source>
        <dbReference type="ARBA" id="ARBA00022840"/>
    </source>
</evidence>
<keyword evidence="7" id="KW-1185">Reference proteome</keyword>
<dbReference type="InterPro" id="IPR003593">
    <property type="entry name" value="AAA+_ATPase"/>
</dbReference>
<protein>
    <submittedName>
        <fullName evidence="6">ABC transporter ATP-binding protein</fullName>
    </submittedName>
</protein>
<dbReference type="InterPro" id="IPR003439">
    <property type="entry name" value="ABC_transporter-like_ATP-bd"/>
</dbReference>
<evidence type="ECO:0000313" key="6">
    <source>
        <dbReference type="EMBL" id="AZT91188.1"/>
    </source>
</evidence>
<dbReference type="AlphaFoldDB" id="A0A3T0D875"/>
<keyword evidence="4 6" id="KW-0067">ATP-binding</keyword>
<dbReference type="GO" id="GO:0016887">
    <property type="term" value="F:ATP hydrolysis activity"/>
    <property type="evidence" value="ECO:0007669"/>
    <property type="project" value="InterPro"/>
</dbReference>
<dbReference type="GO" id="GO:0005524">
    <property type="term" value="F:ATP binding"/>
    <property type="evidence" value="ECO:0007669"/>
    <property type="project" value="UniProtKB-KW"/>
</dbReference>
<dbReference type="PANTHER" id="PTHR43335">
    <property type="entry name" value="ABC TRANSPORTER, ATP-BINDING PROTEIN"/>
    <property type="match status" value="1"/>
</dbReference>
<comment type="similarity">
    <text evidence="1">Belongs to the ABC transporter superfamily.</text>
</comment>
<dbReference type="SUPFAM" id="SSF52540">
    <property type="entry name" value="P-loop containing nucleoside triphosphate hydrolases"/>
    <property type="match status" value="1"/>
</dbReference>
<feature type="domain" description="ABC transporter" evidence="5">
    <location>
        <begin position="4"/>
        <end position="234"/>
    </location>
</feature>
<dbReference type="Pfam" id="PF00005">
    <property type="entry name" value="ABC_tran"/>
    <property type="match status" value="1"/>
</dbReference>
<dbReference type="Gene3D" id="3.40.50.300">
    <property type="entry name" value="P-loop containing nucleotide triphosphate hydrolases"/>
    <property type="match status" value="1"/>
</dbReference>
<evidence type="ECO:0000313" key="7">
    <source>
        <dbReference type="Proteomes" id="UP000282930"/>
    </source>
</evidence>
<dbReference type="Proteomes" id="UP000282930">
    <property type="component" value="Chromosome"/>
</dbReference>
<gene>
    <name evidence="6" type="ORF">ELD05_11415</name>
</gene>
<evidence type="ECO:0000259" key="5">
    <source>
        <dbReference type="PROSITE" id="PS50893"/>
    </source>
</evidence>
<reference evidence="6 7" key="1">
    <citation type="submission" date="2018-12" db="EMBL/GenBank/DDBJ databases">
        <title>Genome sequence from the cellulolytic species, Caldicellulosiruptor changbaiensis.</title>
        <authorList>
            <person name="Blumer-Schuette S.E."/>
            <person name="Mendoza C."/>
        </authorList>
    </citation>
    <scope>NUCLEOTIDE SEQUENCE [LARGE SCALE GENOMIC DNA]</scope>
    <source>
        <strain evidence="6 7">CBS-Z</strain>
    </source>
</reference>
<sequence>MPLLEIEGLTKFYGKKKAVDNLSFSVEEGQIFGFVGPNGAGKTTTMKIMCGLLRADGGCVKINGMDISKNLSKVKALIGYMPDFFGVYDNLKVNEYLEFFAHAYRIKGTKAQKITDDLLELVRLTDKKYDFVDSLSRGMKQRLCLARCLIHNPLLLVLDEPASGMDPQSRIEMKEILKNLKDMGKTIIISSHILPELSELCTHVGIINQGRMVAQGDIAQITMLAHGTKRIKVRFAEDFEEALTVFKEFPAVSNVQVIENGYILSFDGDDNDMFLLIKGLIDRGARVCEVGLVEGSLEEAFMKAIQEVEN</sequence>
<name>A0A3T0D875_9FIRM</name>
<dbReference type="EMBL" id="CP034791">
    <property type="protein sequence ID" value="AZT91188.1"/>
    <property type="molecule type" value="Genomic_DNA"/>
</dbReference>
<evidence type="ECO:0000256" key="1">
    <source>
        <dbReference type="ARBA" id="ARBA00005417"/>
    </source>
</evidence>
<evidence type="ECO:0000256" key="3">
    <source>
        <dbReference type="ARBA" id="ARBA00022741"/>
    </source>
</evidence>
<evidence type="ECO:0000256" key="2">
    <source>
        <dbReference type="ARBA" id="ARBA00022448"/>
    </source>
</evidence>
<dbReference type="InterPro" id="IPR027417">
    <property type="entry name" value="P-loop_NTPase"/>
</dbReference>